<dbReference type="Proteomes" id="UP000308730">
    <property type="component" value="Unassembled WGS sequence"/>
</dbReference>
<dbReference type="InterPro" id="IPR001810">
    <property type="entry name" value="F-box_dom"/>
</dbReference>
<organism evidence="2 3">
    <name type="scientific">Antrodiella citrinella</name>
    <dbReference type="NCBI Taxonomy" id="2447956"/>
    <lineage>
        <taxon>Eukaryota</taxon>
        <taxon>Fungi</taxon>
        <taxon>Dikarya</taxon>
        <taxon>Basidiomycota</taxon>
        <taxon>Agaricomycotina</taxon>
        <taxon>Agaricomycetes</taxon>
        <taxon>Polyporales</taxon>
        <taxon>Steccherinaceae</taxon>
        <taxon>Antrodiella</taxon>
    </lineage>
</organism>
<dbReference type="Gene3D" id="1.20.1280.50">
    <property type="match status" value="1"/>
</dbReference>
<evidence type="ECO:0000259" key="1">
    <source>
        <dbReference type="Pfam" id="PF12937"/>
    </source>
</evidence>
<comment type="caution">
    <text evidence="2">The sequence shown here is derived from an EMBL/GenBank/DDBJ whole genome shotgun (WGS) entry which is preliminary data.</text>
</comment>
<protein>
    <recommendedName>
        <fullName evidence="1">F-box domain-containing protein</fullName>
    </recommendedName>
</protein>
<name>A0A4S4MT62_9APHY</name>
<evidence type="ECO:0000313" key="3">
    <source>
        <dbReference type="Proteomes" id="UP000308730"/>
    </source>
</evidence>
<gene>
    <name evidence="2" type="ORF">EUX98_g4818</name>
</gene>
<dbReference type="EMBL" id="SGPM01000127">
    <property type="protein sequence ID" value="THH29374.1"/>
    <property type="molecule type" value="Genomic_DNA"/>
</dbReference>
<proteinExistence type="predicted"/>
<accession>A0A4S4MT62</accession>
<evidence type="ECO:0000313" key="2">
    <source>
        <dbReference type="EMBL" id="THH29374.1"/>
    </source>
</evidence>
<dbReference type="Gene3D" id="3.80.10.10">
    <property type="entry name" value="Ribonuclease Inhibitor"/>
    <property type="match status" value="1"/>
</dbReference>
<sequence length="567" mass="63993">MFPDNPSIWRLPNEILAEIARLCQIPQEQFLSFEAPFSTPLSSSLLNLSLVCKQWNDLVSSHSPIESIAIRSSAQALRIAEAAKTSNVARRLRCIRLEGGFDQPGALRDIFIAARSGANPCGIEFMYLSLAVTVGHDVDGLRHALEDLDLRRLAWDVGYSYTHFTVAASRATNAVYSVIPKWSRLARIDFGRDFFYPRPSVDHYTFHSPTLREIHLDLLGLSNADVHFPGFFDTLHRMPQLATIYCRDAYNPALLEKHMVATNWPILEKMVFSGGIRTLNFFQNPNNAARVPPIVWGKIFKFATHVRHPGDICFEWSGAYRESVEHNVNITRLNLILTCKVFKRYGVFKGFDNLLELDLRYSFLNFDEFQGSIADRDAFPRLCQLYIEDCHPNVTLLFSKMNLPCLMEVGLEAQSATGSTVAFLEAHGPSLDLLYLSKADATCTWQRPLLDLCENLQELHLSGPQLPSKINLTVPGTVQHNFATLNILKLGTDTHVNATWNGFISSLPFDDLVNFTTIQVPISWPVTQPEIAMKSPWIHRVKALTDMKVQATLVDEDGAAWNRFIEL</sequence>
<dbReference type="Pfam" id="PF12937">
    <property type="entry name" value="F-box-like"/>
    <property type="match status" value="1"/>
</dbReference>
<dbReference type="SUPFAM" id="SSF52047">
    <property type="entry name" value="RNI-like"/>
    <property type="match status" value="1"/>
</dbReference>
<reference evidence="2 3" key="1">
    <citation type="submission" date="2019-02" db="EMBL/GenBank/DDBJ databases">
        <title>Genome sequencing of the rare red list fungi Antrodiella citrinella (Flaviporus citrinellus).</title>
        <authorList>
            <person name="Buettner E."/>
            <person name="Kellner H."/>
        </authorList>
    </citation>
    <scope>NUCLEOTIDE SEQUENCE [LARGE SCALE GENOMIC DNA]</scope>
    <source>
        <strain evidence="2 3">DSM 108506</strain>
    </source>
</reference>
<dbReference type="AlphaFoldDB" id="A0A4S4MT62"/>
<feature type="domain" description="F-box" evidence="1">
    <location>
        <begin position="8"/>
        <end position="62"/>
    </location>
</feature>
<keyword evidence="3" id="KW-1185">Reference proteome</keyword>
<dbReference type="InterPro" id="IPR032675">
    <property type="entry name" value="LRR_dom_sf"/>
</dbReference>